<proteinExistence type="predicted"/>
<comment type="caution">
    <text evidence="1">The sequence shown here is derived from an EMBL/GenBank/DDBJ whole genome shotgun (WGS) entry which is preliminary data.</text>
</comment>
<gene>
    <name evidence="1" type="ORF">V1517DRAFT_306081</name>
</gene>
<evidence type="ECO:0000313" key="2">
    <source>
        <dbReference type="Proteomes" id="UP001489719"/>
    </source>
</evidence>
<sequence length="115" mass="13458">MRLRGFKHSLFSSLPAEVVTSILSYIDEYDDLLALSLTCKCAILYYEEEHIYKMKVYQFLRSKKMGFYAEYKDRLSVKTWKEGYGNLIRNMQLYEILSFCMPLETGGNSLVASHN</sequence>
<organism evidence="1 2">
    <name type="scientific">Lipomyces orientalis</name>
    <dbReference type="NCBI Taxonomy" id="1233043"/>
    <lineage>
        <taxon>Eukaryota</taxon>
        <taxon>Fungi</taxon>
        <taxon>Dikarya</taxon>
        <taxon>Ascomycota</taxon>
        <taxon>Saccharomycotina</taxon>
        <taxon>Lipomycetes</taxon>
        <taxon>Lipomycetales</taxon>
        <taxon>Lipomycetaceae</taxon>
        <taxon>Lipomyces</taxon>
    </lineage>
</organism>
<evidence type="ECO:0000313" key="1">
    <source>
        <dbReference type="EMBL" id="KAK9324470.1"/>
    </source>
</evidence>
<reference evidence="2" key="1">
    <citation type="journal article" date="2024" name="Front. Bioeng. Biotechnol.">
        <title>Genome-scale model development and genomic sequencing of the oleaginous clade Lipomyces.</title>
        <authorList>
            <person name="Czajka J.J."/>
            <person name="Han Y."/>
            <person name="Kim J."/>
            <person name="Mondo S.J."/>
            <person name="Hofstad B.A."/>
            <person name="Robles A."/>
            <person name="Haridas S."/>
            <person name="Riley R."/>
            <person name="LaButti K."/>
            <person name="Pangilinan J."/>
            <person name="Andreopoulos W."/>
            <person name="Lipzen A."/>
            <person name="Yan J."/>
            <person name="Wang M."/>
            <person name="Ng V."/>
            <person name="Grigoriev I.V."/>
            <person name="Spatafora J.W."/>
            <person name="Magnuson J.K."/>
            <person name="Baker S.E."/>
            <person name="Pomraning K.R."/>
        </authorList>
    </citation>
    <scope>NUCLEOTIDE SEQUENCE [LARGE SCALE GENOMIC DNA]</scope>
    <source>
        <strain evidence="2">CBS 10300</strain>
    </source>
</reference>
<protein>
    <submittedName>
        <fullName evidence="1">Uncharacterized protein</fullName>
    </submittedName>
</protein>
<dbReference type="Proteomes" id="UP001489719">
    <property type="component" value="Unassembled WGS sequence"/>
</dbReference>
<dbReference type="EMBL" id="MU970049">
    <property type="protein sequence ID" value="KAK9324470.1"/>
    <property type="molecule type" value="Genomic_DNA"/>
</dbReference>
<keyword evidence="2" id="KW-1185">Reference proteome</keyword>
<accession>A0ACC3TTA1</accession>
<name>A0ACC3TTA1_9ASCO</name>